<dbReference type="EMBL" id="CAJVPW010023768">
    <property type="protein sequence ID" value="CAG8702342.1"/>
    <property type="molecule type" value="Genomic_DNA"/>
</dbReference>
<evidence type="ECO:0000313" key="2">
    <source>
        <dbReference type="Proteomes" id="UP000789366"/>
    </source>
</evidence>
<feature type="non-terminal residue" evidence="1">
    <location>
        <position position="185"/>
    </location>
</feature>
<dbReference type="Proteomes" id="UP000789366">
    <property type="component" value="Unassembled WGS sequence"/>
</dbReference>
<accession>A0ACA9PBG7</accession>
<sequence length="185" mass="21108">MGSLLCSNSDTIYNNMLNIIKLDDNTNELYNHHNNNIDISIIVNSDNSLDSNLDINDASQEAFSLNNNLVPSIEVEKTFTSWYDVEQYVKAYAISQDFATRLDCSKKSLGIIIRADIVCHHAVVHWINNEYHVRSANLEHNYPMDTAVTSFDPEYRKLSYNKKDQVNILFNSGVSVPTIIRMLSE</sequence>
<protein>
    <submittedName>
        <fullName evidence="1">11556_t:CDS:1</fullName>
    </submittedName>
</protein>
<proteinExistence type="predicted"/>
<comment type="caution">
    <text evidence="1">The sequence shown here is derived from an EMBL/GenBank/DDBJ whole genome shotgun (WGS) entry which is preliminary data.</text>
</comment>
<organism evidence="1 2">
    <name type="scientific">Cetraspora pellucida</name>
    <dbReference type="NCBI Taxonomy" id="1433469"/>
    <lineage>
        <taxon>Eukaryota</taxon>
        <taxon>Fungi</taxon>
        <taxon>Fungi incertae sedis</taxon>
        <taxon>Mucoromycota</taxon>
        <taxon>Glomeromycotina</taxon>
        <taxon>Glomeromycetes</taxon>
        <taxon>Diversisporales</taxon>
        <taxon>Gigasporaceae</taxon>
        <taxon>Cetraspora</taxon>
    </lineage>
</organism>
<name>A0ACA9PBG7_9GLOM</name>
<gene>
    <name evidence="1" type="ORF">SPELUC_LOCUS11339</name>
</gene>
<keyword evidence="2" id="KW-1185">Reference proteome</keyword>
<reference evidence="1" key="1">
    <citation type="submission" date="2021-06" db="EMBL/GenBank/DDBJ databases">
        <authorList>
            <person name="Kallberg Y."/>
            <person name="Tangrot J."/>
            <person name="Rosling A."/>
        </authorList>
    </citation>
    <scope>NUCLEOTIDE SEQUENCE</scope>
    <source>
        <strain evidence="1">28 12/20/2015</strain>
    </source>
</reference>
<evidence type="ECO:0000313" key="1">
    <source>
        <dbReference type="EMBL" id="CAG8702342.1"/>
    </source>
</evidence>